<evidence type="ECO:0000256" key="2">
    <source>
        <dbReference type="ARBA" id="ARBA00022679"/>
    </source>
</evidence>
<dbReference type="Pfam" id="PF01966">
    <property type="entry name" value="HD"/>
    <property type="match status" value="1"/>
</dbReference>
<name>A0ABU7R803_9ACTN</name>
<dbReference type="Pfam" id="PF12627">
    <property type="entry name" value="PolyA_pol_RNAbd"/>
    <property type="match status" value="1"/>
</dbReference>
<reference evidence="12 13" key="1">
    <citation type="submission" date="2024-01" db="EMBL/GenBank/DDBJ databases">
        <title>Description of Olsenella sp. nov., isolated from pig feces.</title>
        <authorList>
            <person name="Chang Y.-H."/>
        </authorList>
    </citation>
    <scope>NUCLEOTIDE SEQUENCE [LARGE SCALE GENOMIC DNA]</scope>
    <source>
        <strain evidence="12 13">YH-ols2223</strain>
    </source>
</reference>
<dbReference type="InterPro" id="IPR032828">
    <property type="entry name" value="PolyA_RNA-bd"/>
</dbReference>
<feature type="domain" description="HD" evidence="10">
    <location>
        <begin position="260"/>
        <end position="333"/>
    </location>
</feature>
<dbReference type="PANTHER" id="PTHR46173">
    <property type="entry name" value="CCA TRNA NUCLEOTIDYLTRANSFERASE 1, MITOCHONDRIAL"/>
    <property type="match status" value="1"/>
</dbReference>
<dbReference type="CDD" id="cd05398">
    <property type="entry name" value="NT_ClassII-CCAase"/>
    <property type="match status" value="1"/>
</dbReference>
<dbReference type="SUPFAM" id="SSF81301">
    <property type="entry name" value="Nucleotidyltransferase"/>
    <property type="match status" value="1"/>
</dbReference>
<dbReference type="Gene3D" id="3.30.460.10">
    <property type="entry name" value="Beta Polymerase, domain 2"/>
    <property type="match status" value="1"/>
</dbReference>
<keyword evidence="8" id="KW-0694">RNA-binding</keyword>
<keyword evidence="13" id="KW-1185">Reference proteome</keyword>
<evidence type="ECO:0000256" key="8">
    <source>
        <dbReference type="RuleBase" id="RU003953"/>
    </source>
</evidence>
<evidence type="ECO:0000313" key="13">
    <source>
        <dbReference type="Proteomes" id="UP001332931"/>
    </source>
</evidence>
<evidence type="ECO:0000256" key="1">
    <source>
        <dbReference type="ARBA" id="ARBA00001946"/>
    </source>
</evidence>
<dbReference type="CDD" id="cd00077">
    <property type="entry name" value="HDc"/>
    <property type="match status" value="1"/>
</dbReference>
<comment type="similarity">
    <text evidence="8">Belongs to the tRNA nucleotidyltransferase/poly(A) polymerase family.</text>
</comment>
<dbReference type="InterPro" id="IPR043519">
    <property type="entry name" value="NT_sf"/>
</dbReference>
<keyword evidence="7" id="KW-0460">Magnesium</keyword>
<dbReference type="InterPro" id="IPR002646">
    <property type="entry name" value="PolA_pol_head_dom"/>
</dbReference>
<gene>
    <name evidence="12" type="ORF">VXJ25_01700</name>
</gene>
<feature type="domain" description="tRNA nucleotidyltransferase/poly(A) polymerase RNA and SrmB- binding" evidence="11">
    <location>
        <begin position="185"/>
        <end position="242"/>
    </location>
</feature>
<sequence length="467" mass="50972">MGAVELARPDELAAACPAYALRVVRALESAGWEAWVVGGWVRDALRGVRGHDVDVTTSAPWRETERVLASAGIEVHETGTRHGTVTAVVDGRPVETTTYRVEGSYSDHRHPDEVRFVTDVREDLARRDFTINAMAWHPDRGLLDPFGGADDLLGRTIRAVGDPARRFDEDALRVLRAVRFACRMGFSIEPATQRALVASAGGLAGIAQERIGQELDGIVRSGRAGWALMAEPEVMCAAIPELQDSWGFDQNSPFHVYDVLEHTAHVCCACEAFTAGLASPQLRWAALLHDVAKPATYSEDVTGRGHFFGHPKAGARMSAQILRRLAIPGEVAVPATLLVRYHDHVVLPTRRSMLRTLQKFTHACPGREVPLTYDLLDLKRADAVSKSPKVAGYAHELDEMAVALRRALASHAAFKVSQLEVDGTDVMRQRGIPAGPGVGMVLESLVTCVVDGDVPNDREAELRWLEL</sequence>
<dbReference type="PANTHER" id="PTHR46173:SF1">
    <property type="entry name" value="CCA TRNA NUCLEOTIDYLTRANSFERASE 1, MITOCHONDRIAL"/>
    <property type="match status" value="1"/>
</dbReference>
<protein>
    <submittedName>
        <fullName evidence="12">HD domain-containing protein</fullName>
    </submittedName>
</protein>
<evidence type="ECO:0000259" key="11">
    <source>
        <dbReference type="Pfam" id="PF12627"/>
    </source>
</evidence>
<evidence type="ECO:0000259" key="9">
    <source>
        <dbReference type="Pfam" id="PF01743"/>
    </source>
</evidence>
<organism evidence="12 13">
    <name type="scientific">Olsenella absiana</name>
    <dbReference type="NCBI Taxonomy" id="3115222"/>
    <lineage>
        <taxon>Bacteria</taxon>
        <taxon>Bacillati</taxon>
        <taxon>Actinomycetota</taxon>
        <taxon>Coriobacteriia</taxon>
        <taxon>Coriobacteriales</taxon>
        <taxon>Atopobiaceae</taxon>
        <taxon>Olsenella</taxon>
    </lineage>
</organism>
<evidence type="ECO:0000256" key="5">
    <source>
        <dbReference type="ARBA" id="ARBA00022723"/>
    </source>
</evidence>
<evidence type="ECO:0000256" key="3">
    <source>
        <dbReference type="ARBA" id="ARBA00022694"/>
    </source>
</evidence>
<evidence type="ECO:0000256" key="4">
    <source>
        <dbReference type="ARBA" id="ARBA00022695"/>
    </source>
</evidence>
<dbReference type="InterPro" id="IPR006674">
    <property type="entry name" value="HD_domain"/>
</dbReference>
<dbReference type="RefSeq" id="WP_330957478.1">
    <property type="nucleotide sequence ID" value="NZ_JAZGJQ010000001.1"/>
</dbReference>
<dbReference type="EMBL" id="JAZGJQ010000001">
    <property type="protein sequence ID" value="MEE6146716.1"/>
    <property type="molecule type" value="Genomic_DNA"/>
</dbReference>
<comment type="cofactor">
    <cofactor evidence="1">
        <name>Mg(2+)</name>
        <dbReference type="ChEBI" id="CHEBI:18420"/>
    </cofactor>
</comment>
<dbReference type="InterPro" id="IPR050264">
    <property type="entry name" value="Bact_CCA-adding_enz_type3_sf"/>
</dbReference>
<evidence type="ECO:0000256" key="6">
    <source>
        <dbReference type="ARBA" id="ARBA00022741"/>
    </source>
</evidence>
<dbReference type="NCBIfam" id="TIGR00277">
    <property type="entry name" value="HDIG"/>
    <property type="match status" value="1"/>
</dbReference>
<keyword evidence="2 8" id="KW-0808">Transferase</keyword>
<dbReference type="Gene3D" id="1.10.3090.10">
    <property type="entry name" value="cca-adding enzyme, domain 2"/>
    <property type="match status" value="1"/>
</dbReference>
<accession>A0ABU7R803</accession>
<keyword evidence="3" id="KW-0819">tRNA processing</keyword>
<evidence type="ECO:0000259" key="10">
    <source>
        <dbReference type="Pfam" id="PF01966"/>
    </source>
</evidence>
<feature type="domain" description="Poly A polymerase head" evidence="9">
    <location>
        <begin position="34"/>
        <end position="158"/>
    </location>
</feature>
<proteinExistence type="inferred from homology"/>
<keyword evidence="5" id="KW-0479">Metal-binding</keyword>
<keyword evidence="6" id="KW-0547">Nucleotide-binding</keyword>
<evidence type="ECO:0000313" key="12">
    <source>
        <dbReference type="EMBL" id="MEE6146716.1"/>
    </source>
</evidence>
<comment type="caution">
    <text evidence="12">The sequence shown here is derived from an EMBL/GenBank/DDBJ whole genome shotgun (WGS) entry which is preliminary data.</text>
</comment>
<dbReference type="InterPro" id="IPR006675">
    <property type="entry name" value="HDIG_dom"/>
</dbReference>
<dbReference type="Gene3D" id="1.10.246.80">
    <property type="match status" value="1"/>
</dbReference>
<evidence type="ECO:0000256" key="7">
    <source>
        <dbReference type="ARBA" id="ARBA00022842"/>
    </source>
</evidence>
<dbReference type="SUPFAM" id="SSF81891">
    <property type="entry name" value="Poly A polymerase C-terminal region-like"/>
    <property type="match status" value="1"/>
</dbReference>
<keyword evidence="4" id="KW-0548">Nucleotidyltransferase</keyword>
<dbReference type="Pfam" id="PF01743">
    <property type="entry name" value="PolyA_pol"/>
    <property type="match status" value="1"/>
</dbReference>
<dbReference type="Proteomes" id="UP001332931">
    <property type="component" value="Unassembled WGS sequence"/>
</dbReference>
<dbReference type="InterPro" id="IPR003607">
    <property type="entry name" value="HD/PDEase_dom"/>
</dbReference>